<reference evidence="4" key="1">
    <citation type="submission" date="2020-05" db="UniProtKB">
        <authorList>
            <consortium name="EnsemblMetazoa"/>
        </authorList>
    </citation>
    <scope>IDENTIFICATION</scope>
    <source>
        <strain evidence="4">FUMOZ</strain>
    </source>
</reference>
<accession>A0A4Y0BGW2</accession>
<evidence type="ECO:0000256" key="1">
    <source>
        <dbReference type="ARBA" id="ARBA00009986"/>
    </source>
</evidence>
<dbReference type="STRING" id="62324.A0A4Y0BGW2"/>
<dbReference type="InterPro" id="IPR015590">
    <property type="entry name" value="Aldehyde_DH_dom"/>
</dbReference>
<evidence type="ECO:0000259" key="3">
    <source>
        <dbReference type="Pfam" id="PF00171"/>
    </source>
</evidence>
<dbReference type="InterPro" id="IPR016162">
    <property type="entry name" value="Ald_DH_N"/>
</dbReference>
<dbReference type="EnsemblMetazoa" id="AFUN019269-RA">
    <property type="protein sequence ID" value="AFUN019269-PA"/>
    <property type="gene ID" value="AFUN019269"/>
</dbReference>
<dbReference type="GO" id="GO:0016620">
    <property type="term" value="F:oxidoreductase activity, acting on the aldehyde or oxo group of donors, NAD or NADP as acceptor"/>
    <property type="evidence" value="ECO:0007669"/>
    <property type="project" value="InterPro"/>
</dbReference>
<protein>
    <submittedName>
        <fullName evidence="4">Aldedh domain-containing protein</fullName>
    </submittedName>
</protein>
<dbReference type="InterPro" id="IPR016163">
    <property type="entry name" value="Ald_DH_C"/>
</dbReference>
<dbReference type="InterPro" id="IPR016161">
    <property type="entry name" value="Ald_DH/histidinol_DH"/>
</dbReference>
<evidence type="ECO:0000313" key="4">
    <source>
        <dbReference type="EnsemblMetazoa" id="AFUN019269-PA"/>
    </source>
</evidence>
<feature type="domain" description="Aldehyde dehydrogenase" evidence="3">
    <location>
        <begin position="2"/>
        <end position="208"/>
    </location>
</feature>
<dbReference type="AlphaFoldDB" id="A0A4Y0BGW2"/>
<dbReference type="PROSITE" id="PS00070">
    <property type="entry name" value="ALDEHYDE_DEHYDR_CYS"/>
    <property type="match status" value="1"/>
</dbReference>
<dbReference type="PANTHER" id="PTHR11699">
    <property type="entry name" value="ALDEHYDE DEHYDROGENASE-RELATED"/>
    <property type="match status" value="1"/>
</dbReference>
<dbReference type="Gene3D" id="3.40.309.10">
    <property type="entry name" value="Aldehyde Dehydrogenase, Chain A, domain 2"/>
    <property type="match status" value="1"/>
</dbReference>
<dbReference type="FunFam" id="3.40.605.10:FF:000026">
    <property type="entry name" value="Aldehyde dehydrogenase, putative"/>
    <property type="match status" value="1"/>
</dbReference>
<comment type="similarity">
    <text evidence="1">Belongs to the aldehyde dehydrogenase family.</text>
</comment>
<dbReference type="FunFam" id="3.40.309.10:FF:000001">
    <property type="entry name" value="Mitochondrial aldehyde dehydrogenase 2"/>
    <property type="match status" value="1"/>
</dbReference>
<dbReference type="Pfam" id="PF00171">
    <property type="entry name" value="Aldedh"/>
    <property type="match status" value="1"/>
</dbReference>
<dbReference type="SUPFAM" id="SSF53720">
    <property type="entry name" value="ALDH-like"/>
    <property type="match status" value="1"/>
</dbReference>
<dbReference type="Gene3D" id="3.40.605.10">
    <property type="entry name" value="Aldehyde Dehydrogenase, Chain A, domain 1"/>
    <property type="match status" value="1"/>
</dbReference>
<name>A0A4Y0BGW2_ANOFN</name>
<keyword evidence="2" id="KW-0560">Oxidoreductase</keyword>
<dbReference type="VEuPathDB" id="VectorBase:AFUN2_013298"/>
<proteinExistence type="inferred from homology"/>
<dbReference type="InterPro" id="IPR016160">
    <property type="entry name" value="Ald_DH_CS_CYS"/>
</dbReference>
<evidence type="ECO:0000256" key="2">
    <source>
        <dbReference type="ARBA" id="ARBA00023002"/>
    </source>
</evidence>
<sequence>MKHAVETSHFGLFFNMGQCCCAGSRTFIEDKIYDEFGNAVPNGQRNVRSVIRSIDTEHGPQVDRDQYEKILGLIDTGKQQGARLVAGGSKVPDLPGFFIQPTVFADVQDDMTIAKEEYRPVQQLIRFKSLDEVIERANLTDYGLAAAVFSKDIDKVNYLVQGLRAGTVWVNTYNVLSAQAPFGGYKMSGHGRENGEYGLQAYTEVKSVITRIPVKNS</sequence>
<organism evidence="4">
    <name type="scientific">Anopheles funestus</name>
    <name type="common">African malaria mosquito</name>
    <dbReference type="NCBI Taxonomy" id="62324"/>
    <lineage>
        <taxon>Eukaryota</taxon>
        <taxon>Metazoa</taxon>
        <taxon>Ecdysozoa</taxon>
        <taxon>Arthropoda</taxon>
        <taxon>Hexapoda</taxon>
        <taxon>Insecta</taxon>
        <taxon>Pterygota</taxon>
        <taxon>Neoptera</taxon>
        <taxon>Endopterygota</taxon>
        <taxon>Diptera</taxon>
        <taxon>Nematocera</taxon>
        <taxon>Culicoidea</taxon>
        <taxon>Culicidae</taxon>
        <taxon>Anophelinae</taxon>
        <taxon>Anopheles</taxon>
    </lineage>
</organism>
<dbReference type="VEuPathDB" id="VectorBase:AFUN019269"/>